<keyword evidence="2" id="KW-1185">Reference proteome</keyword>
<gene>
    <name evidence="1" type="ORF">V8J38_02785</name>
</gene>
<evidence type="ECO:0000313" key="1">
    <source>
        <dbReference type="EMBL" id="WWT55378.1"/>
    </source>
</evidence>
<proteinExistence type="predicted"/>
<organism evidence="1 2">
    <name type="scientific">Brevundimonas olei</name>
    <dbReference type="NCBI Taxonomy" id="657642"/>
    <lineage>
        <taxon>Bacteria</taxon>
        <taxon>Pseudomonadati</taxon>
        <taxon>Pseudomonadota</taxon>
        <taxon>Alphaproteobacteria</taxon>
        <taxon>Caulobacterales</taxon>
        <taxon>Caulobacteraceae</taxon>
        <taxon>Brevundimonas</taxon>
    </lineage>
</organism>
<name>A0ABZ2ICZ0_9CAUL</name>
<dbReference type="RefSeq" id="WP_338577801.1">
    <property type="nucleotide sequence ID" value="NZ_CP146369.1"/>
</dbReference>
<dbReference type="Proteomes" id="UP001363460">
    <property type="component" value="Chromosome"/>
</dbReference>
<evidence type="ECO:0000313" key="2">
    <source>
        <dbReference type="Proteomes" id="UP001363460"/>
    </source>
</evidence>
<reference evidence="1 2" key="1">
    <citation type="submission" date="2024-02" db="EMBL/GenBank/DDBJ databases">
        <title>Distribution and functional of Brevundimonas-related endobacteria within Verticillium dahliae.</title>
        <authorList>
            <person name="Zeng H."/>
        </authorList>
    </citation>
    <scope>NUCLEOTIDE SEQUENCE [LARGE SCALE GENOMIC DNA]</scope>
    <source>
        <strain evidence="1 2">TRM 44200</strain>
    </source>
</reference>
<protein>
    <submittedName>
        <fullName evidence="1">Uncharacterized protein</fullName>
    </submittedName>
</protein>
<sequence length="164" mass="16760">MSIAAALVALKEYRKVATVVVCAGVAAAFYIQWQAAKSAAAQAAADRASLIAAADGTCLALNSEFRPQGVRREQWGVACLNEARRLGRIEGDLAKGDAAALIAALDERMGKEAADAALAAAMSQRTADAVARMEAADAAVENDRVGAGWACAVNDLGGLRAPGC</sequence>
<dbReference type="EMBL" id="CP146369">
    <property type="protein sequence ID" value="WWT55378.1"/>
    <property type="molecule type" value="Genomic_DNA"/>
</dbReference>
<accession>A0ABZ2ICZ0</accession>